<comment type="caution">
    <text evidence="1">The sequence shown here is derived from an EMBL/GenBank/DDBJ whole genome shotgun (WGS) entry which is preliminary data.</text>
</comment>
<organism evidence="1 2">
    <name type="scientific">Chitinimonas lacunae</name>
    <dbReference type="NCBI Taxonomy" id="1963018"/>
    <lineage>
        <taxon>Bacteria</taxon>
        <taxon>Pseudomonadati</taxon>
        <taxon>Pseudomonadota</taxon>
        <taxon>Betaproteobacteria</taxon>
        <taxon>Neisseriales</taxon>
        <taxon>Chitinibacteraceae</taxon>
        <taxon>Chitinimonas</taxon>
    </lineage>
</organism>
<gene>
    <name evidence="1" type="ORF">ACFOW7_19165</name>
</gene>
<proteinExistence type="predicted"/>
<protein>
    <recommendedName>
        <fullName evidence="3">CdiI immunity protein domain-containing protein</fullName>
    </recommendedName>
</protein>
<name>A0ABV8MWU3_9NEIS</name>
<sequence length="202" mass="23675">MNLYLNKLNDLQSLFLLYAEDFYGWYAANRQEYPGEFDAQVLPLLESILADKSGKLHRKTPEEARILDRAVTDFWFCYCASLEPSEVKVVEGGFYAWRCHDAREIIEKYASRTMLQRWDWMIEGRTLAQTTFDHQFVSPEDYLCWIGYWTPEEIASLNAEMKKVREMMSEAEYEMHQIPIDCVQRALGVALESRMGLILDVS</sequence>
<keyword evidence="2" id="KW-1185">Reference proteome</keyword>
<dbReference type="Proteomes" id="UP001595791">
    <property type="component" value="Unassembled WGS sequence"/>
</dbReference>
<reference evidence="2" key="1">
    <citation type="journal article" date="2019" name="Int. J. Syst. Evol. Microbiol.">
        <title>The Global Catalogue of Microorganisms (GCM) 10K type strain sequencing project: providing services to taxonomists for standard genome sequencing and annotation.</title>
        <authorList>
            <consortium name="The Broad Institute Genomics Platform"/>
            <consortium name="The Broad Institute Genome Sequencing Center for Infectious Disease"/>
            <person name="Wu L."/>
            <person name="Ma J."/>
        </authorList>
    </citation>
    <scope>NUCLEOTIDE SEQUENCE [LARGE SCALE GENOMIC DNA]</scope>
    <source>
        <strain evidence="2">LMG 29894</strain>
    </source>
</reference>
<evidence type="ECO:0000313" key="2">
    <source>
        <dbReference type="Proteomes" id="UP001595791"/>
    </source>
</evidence>
<dbReference type="RefSeq" id="WP_378167426.1">
    <property type="nucleotide sequence ID" value="NZ_JBHSBU010000001.1"/>
</dbReference>
<dbReference type="EMBL" id="JBHSBU010000001">
    <property type="protein sequence ID" value="MFC4161461.1"/>
    <property type="molecule type" value="Genomic_DNA"/>
</dbReference>
<accession>A0ABV8MWU3</accession>
<evidence type="ECO:0000313" key="1">
    <source>
        <dbReference type="EMBL" id="MFC4161461.1"/>
    </source>
</evidence>
<evidence type="ECO:0008006" key="3">
    <source>
        <dbReference type="Google" id="ProtNLM"/>
    </source>
</evidence>